<protein>
    <submittedName>
        <fullName evidence="2">Uncharacterized protein</fullName>
    </submittedName>
</protein>
<evidence type="ECO:0000313" key="2">
    <source>
        <dbReference type="EMBL" id="CAK9441638.1"/>
    </source>
</evidence>
<dbReference type="PIRSF" id="PIRSF002590">
    <property type="entry name" value="HSP9/HSP12_fun"/>
    <property type="match status" value="1"/>
</dbReference>
<dbReference type="InterPro" id="IPR007250">
    <property type="entry name" value="HSP9_HSP12"/>
</dbReference>
<dbReference type="RefSeq" id="XP_066832444.1">
    <property type="nucleotide sequence ID" value="XM_066975846.1"/>
</dbReference>
<evidence type="ECO:0000256" key="1">
    <source>
        <dbReference type="SAM" id="MobiDB-lite"/>
    </source>
</evidence>
<dbReference type="Proteomes" id="UP001497383">
    <property type="component" value="Chromosome 7"/>
</dbReference>
<evidence type="ECO:0000313" key="3">
    <source>
        <dbReference type="Proteomes" id="UP001497383"/>
    </source>
</evidence>
<dbReference type="GeneID" id="92210702"/>
<keyword evidence="3" id="KW-1185">Reference proteome</keyword>
<proteinExistence type="predicted"/>
<accession>A0ABP0ZWB5</accession>
<sequence length="131" mass="13944">MSDLGRKNFSDKVEEKLTPESQKSTLDKGKEAVTDTVDKAGRKITPEEDKSFGQKVADNFAQGKEDAKSQAEKDSKALEGEGQTLAETAQEYYDTAKDKLSEAADYVSKSVGGAVEGSKSATEDAAGSAKK</sequence>
<dbReference type="Pfam" id="PF04119">
    <property type="entry name" value="HSP9_HSP12"/>
    <property type="match status" value="1"/>
</dbReference>
<reference evidence="2 3" key="1">
    <citation type="submission" date="2024-03" db="EMBL/GenBank/DDBJ databases">
        <authorList>
            <person name="Brejova B."/>
        </authorList>
    </citation>
    <scope>NUCLEOTIDE SEQUENCE [LARGE SCALE GENOMIC DNA]</scope>
    <source>
        <strain evidence="2 3">CBS 14171</strain>
    </source>
</reference>
<feature type="region of interest" description="Disordered" evidence="1">
    <location>
        <begin position="62"/>
        <end position="81"/>
    </location>
</feature>
<dbReference type="EMBL" id="OZ022411">
    <property type="protein sequence ID" value="CAK9441638.1"/>
    <property type="molecule type" value="Genomic_DNA"/>
</dbReference>
<dbReference type="Gene3D" id="6.10.280.100">
    <property type="match status" value="1"/>
</dbReference>
<feature type="compositionally biased region" description="Basic and acidic residues" evidence="1">
    <location>
        <begin position="1"/>
        <end position="18"/>
    </location>
</feature>
<feature type="compositionally biased region" description="Basic and acidic residues" evidence="1">
    <location>
        <begin position="63"/>
        <end position="79"/>
    </location>
</feature>
<name>A0ABP0ZWB5_9ASCO</name>
<feature type="region of interest" description="Disordered" evidence="1">
    <location>
        <begin position="108"/>
        <end position="131"/>
    </location>
</feature>
<gene>
    <name evidence="2" type="ORF">LODBEIA_P55060</name>
</gene>
<feature type="region of interest" description="Disordered" evidence="1">
    <location>
        <begin position="1"/>
        <end position="54"/>
    </location>
</feature>
<feature type="compositionally biased region" description="Basic and acidic residues" evidence="1">
    <location>
        <begin position="25"/>
        <end position="52"/>
    </location>
</feature>
<organism evidence="2 3">
    <name type="scientific">Lodderomyces beijingensis</name>
    <dbReference type="NCBI Taxonomy" id="1775926"/>
    <lineage>
        <taxon>Eukaryota</taxon>
        <taxon>Fungi</taxon>
        <taxon>Dikarya</taxon>
        <taxon>Ascomycota</taxon>
        <taxon>Saccharomycotina</taxon>
        <taxon>Pichiomycetes</taxon>
        <taxon>Debaryomycetaceae</taxon>
        <taxon>Candida/Lodderomyces clade</taxon>
        <taxon>Lodderomyces</taxon>
    </lineage>
</organism>